<dbReference type="CDD" id="cd00568">
    <property type="entry name" value="TPP_enzymes"/>
    <property type="match status" value="1"/>
</dbReference>
<dbReference type="Proteomes" id="UP001151071">
    <property type="component" value="Unassembled WGS sequence"/>
</dbReference>
<dbReference type="CDD" id="cd07035">
    <property type="entry name" value="TPP_PYR_POX_like"/>
    <property type="match status" value="1"/>
</dbReference>
<feature type="domain" description="Thiamine pyrophosphate enzyme TPP-binding" evidence="6">
    <location>
        <begin position="399"/>
        <end position="535"/>
    </location>
</feature>
<dbReference type="GO" id="GO:0030976">
    <property type="term" value="F:thiamine pyrophosphate binding"/>
    <property type="evidence" value="ECO:0007669"/>
    <property type="project" value="InterPro"/>
</dbReference>
<dbReference type="InterPro" id="IPR011766">
    <property type="entry name" value="TPP_enzyme_TPP-bd"/>
</dbReference>
<dbReference type="PROSITE" id="PS00187">
    <property type="entry name" value="TPP_ENZYMES"/>
    <property type="match status" value="1"/>
</dbReference>
<dbReference type="GO" id="GO:0005948">
    <property type="term" value="C:acetolactate synthase complex"/>
    <property type="evidence" value="ECO:0007669"/>
    <property type="project" value="TreeGrafter"/>
</dbReference>
<gene>
    <name evidence="8" type="ORF">O3V59_22265</name>
</gene>
<accession>A0A9X3Z5H6</accession>
<evidence type="ECO:0000256" key="2">
    <source>
        <dbReference type="ARBA" id="ARBA00007812"/>
    </source>
</evidence>
<evidence type="ECO:0000313" key="8">
    <source>
        <dbReference type="EMBL" id="MDA5111061.1"/>
    </source>
</evidence>
<dbReference type="PANTHER" id="PTHR18968">
    <property type="entry name" value="THIAMINE PYROPHOSPHATE ENZYMES"/>
    <property type="match status" value="1"/>
</dbReference>
<dbReference type="InterPro" id="IPR045229">
    <property type="entry name" value="TPP_enz"/>
</dbReference>
<evidence type="ECO:0000256" key="3">
    <source>
        <dbReference type="ARBA" id="ARBA00023052"/>
    </source>
</evidence>
<keyword evidence="3 4" id="KW-0786">Thiamine pyrophosphate</keyword>
<comment type="cofactor">
    <cofactor evidence="1">
        <name>thiamine diphosphate</name>
        <dbReference type="ChEBI" id="CHEBI:58937"/>
    </cofactor>
</comment>
<dbReference type="EMBL" id="JAPYYP010000066">
    <property type="protein sequence ID" value="MDA5111061.1"/>
    <property type="molecule type" value="Genomic_DNA"/>
</dbReference>
<dbReference type="InterPro" id="IPR029061">
    <property type="entry name" value="THDP-binding"/>
</dbReference>
<dbReference type="GO" id="GO:0009097">
    <property type="term" value="P:isoleucine biosynthetic process"/>
    <property type="evidence" value="ECO:0007669"/>
    <property type="project" value="TreeGrafter"/>
</dbReference>
<protein>
    <submittedName>
        <fullName evidence="8">Thiamine pyrophosphate-binding protein</fullName>
    </submittedName>
</protein>
<dbReference type="GO" id="GO:0000287">
    <property type="term" value="F:magnesium ion binding"/>
    <property type="evidence" value="ECO:0007669"/>
    <property type="project" value="InterPro"/>
</dbReference>
<evidence type="ECO:0000256" key="1">
    <source>
        <dbReference type="ARBA" id="ARBA00001964"/>
    </source>
</evidence>
<reference evidence="8" key="1">
    <citation type="submission" date="2022-12" db="EMBL/GenBank/DDBJ databases">
        <title>Draft genome sequence of the thermophilic strain Brevibacillus thermoruber HT42, isolated from Los Humeros, Puebla, Mexico, with biotechnological potential.</title>
        <authorList>
            <person name="Lara Sanchez J."/>
            <person name="Solis Palacios R."/>
            <person name="Bustos Baena A.S."/>
            <person name="Ruz Baez A.E."/>
            <person name="Espinosa Luna G."/>
            <person name="Oliart Ros R.M."/>
        </authorList>
    </citation>
    <scope>NUCLEOTIDE SEQUENCE</scope>
    <source>
        <strain evidence="8">HT42</strain>
    </source>
</reference>
<comment type="caution">
    <text evidence="8">The sequence shown here is derived from an EMBL/GenBank/DDBJ whole genome shotgun (WGS) entry which is preliminary data.</text>
</comment>
<dbReference type="Gene3D" id="3.40.50.1220">
    <property type="entry name" value="TPP-binding domain"/>
    <property type="match status" value="1"/>
</dbReference>
<dbReference type="GO" id="GO:0003984">
    <property type="term" value="F:acetolactate synthase activity"/>
    <property type="evidence" value="ECO:0007669"/>
    <property type="project" value="TreeGrafter"/>
</dbReference>
<evidence type="ECO:0000256" key="4">
    <source>
        <dbReference type="RuleBase" id="RU362132"/>
    </source>
</evidence>
<dbReference type="InterPro" id="IPR029035">
    <property type="entry name" value="DHS-like_NAD/FAD-binding_dom"/>
</dbReference>
<dbReference type="SUPFAM" id="SSF52518">
    <property type="entry name" value="Thiamin diphosphate-binding fold (THDP-binding)"/>
    <property type="match status" value="2"/>
</dbReference>
<dbReference type="PANTHER" id="PTHR18968:SF13">
    <property type="entry name" value="ACETOLACTATE SYNTHASE CATALYTIC SUBUNIT, MITOCHONDRIAL"/>
    <property type="match status" value="1"/>
</dbReference>
<dbReference type="GO" id="GO:0050660">
    <property type="term" value="F:flavin adenine dinucleotide binding"/>
    <property type="evidence" value="ECO:0007669"/>
    <property type="project" value="TreeGrafter"/>
</dbReference>
<evidence type="ECO:0000259" key="5">
    <source>
        <dbReference type="Pfam" id="PF00205"/>
    </source>
</evidence>
<dbReference type="InterPro" id="IPR012000">
    <property type="entry name" value="Thiamin_PyroP_enz_cen_dom"/>
</dbReference>
<dbReference type="InterPro" id="IPR000399">
    <property type="entry name" value="TPP-bd_CS"/>
</dbReference>
<dbReference type="Pfam" id="PF02776">
    <property type="entry name" value="TPP_enzyme_N"/>
    <property type="match status" value="1"/>
</dbReference>
<dbReference type="AlphaFoldDB" id="A0A9X3Z5H6"/>
<dbReference type="SUPFAM" id="SSF52467">
    <property type="entry name" value="DHS-like NAD/FAD-binding domain"/>
    <property type="match status" value="1"/>
</dbReference>
<organism evidence="8 9">
    <name type="scientific">Brevibacillus thermoruber</name>
    <dbReference type="NCBI Taxonomy" id="33942"/>
    <lineage>
        <taxon>Bacteria</taxon>
        <taxon>Bacillati</taxon>
        <taxon>Bacillota</taxon>
        <taxon>Bacilli</taxon>
        <taxon>Bacillales</taxon>
        <taxon>Paenibacillaceae</taxon>
        <taxon>Brevibacillus</taxon>
    </lineage>
</organism>
<dbReference type="InterPro" id="IPR012001">
    <property type="entry name" value="Thiamin_PyroP_enz_TPP-bd_dom"/>
</dbReference>
<keyword evidence="9" id="KW-1185">Reference proteome</keyword>
<feature type="domain" description="Thiamine pyrophosphate enzyme N-terminal TPP-binding" evidence="7">
    <location>
        <begin position="6"/>
        <end position="119"/>
    </location>
</feature>
<dbReference type="Pfam" id="PF02775">
    <property type="entry name" value="TPP_enzyme_C"/>
    <property type="match status" value="1"/>
</dbReference>
<dbReference type="Pfam" id="PF00205">
    <property type="entry name" value="TPP_enzyme_M"/>
    <property type="match status" value="1"/>
</dbReference>
<evidence type="ECO:0000259" key="6">
    <source>
        <dbReference type="Pfam" id="PF02775"/>
    </source>
</evidence>
<sequence length="560" mass="62205">MNQISVYEAIAQGLRAYGVELVFGLPNDELHIMNAIEDCGIEFLVAKDQRNAVFMATGYALASQKTGVCIVGKGPAVSNVITGLLEANSQSCPLLIISSGTSTRSYGNQKAFQEADQMAFVSPLVKWSHRLENKDAIGWVLRKAVFMAAQGTPGPVYVEIPEDIGSELLDEAKLNFFPLSVSRPLPEPSGIRLACEKIMLAKKPVLLLGGGCKRIKTRGVLEALAERMGALVLVTASGRGSFDEEHPLFCGLAGLYLHRRVKTLLHEADLVIAMGSKLEETALFGWEEQLQAMDIIQVNLNEEHFHLDYSSIYMVGDVEAVANELLAHVRKQSANREWQMGIERCRREMFSEKAERQRDSSRLRVADILDELQARLPPNSIYVHENGLQDMWSYFFPYLGLGKEQNAFVPSEQTSLGFGACAAIGVAKAKPRQPVVAFVGDGAFNLFRSDLPTALTYRIPLIYVVLKNGGYGWLEFQHINTGRQGKPRFLNQTVQTMDSLHPNLTVIRLQKREEITHVVEQALKEYEKKQIVVIEAVVSIDDVPDPIKRLHGDFPAKELV</sequence>
<name>A0A9X3Z5H6_9BACL</name>
<dbReference type="RefSeq" id="WP_271141092.1">
    <property type="nucleotide sequence ID" value="NZ_JAPYYP010000066.1"/>
</dbReference>
<comment type="similarity">
    <text evidence="2 4">Belongs to the TPP enzyme family.</text>
</comment>
<evidence type="ECO:0000313" key="9">
    <source>
        <dbReference type="Proteomes" id="UP001151071"/>
    </source>
</evidence>
<feature type="domain" description="Thiamine pyrophosphate enzyme central" evidence="5">
    <location>
        <begin position="193"/>
        <end position="325"/>
    </location>
</feature>
<evidence type="ECO:0000259" key="7">
    <source>
        <dbReference type="Pfam" id="PF02776"/>
    </source>
</evidence>
<dbReference type="GO" id="GO:0009099">
    <property type="term" value="P:L-valine biosynthetic process"/>
    <property type="evidence" value="ECO:0007669"/>
    <property type="project" value="TreeGrafter"/>
</dbReference>
<dbReference type="Gene3D" id="3.40.50.970">
    <property type="match status" value="2"/>
</dbReference>
<proteinExistence type="inferred from homology"/>